<evidence type="ECO:0000313" key="2">
    <source>
        <dbReference type="EMBL" id="RYR24158.1"/>
    </source>
</evidence>
<comment type="caution">
    <text evidence="2">The sequence shown here is derived from an EMBL/GenBank/DDBJ whole genome shotgun (WGS) entry which is preliminary data.</text>
</comment>
<dbReference type="Gene3D" id="1.25.40.280">
    <property type="entry name" value="alix/aip1 like domains"/>
    <property type="match status" value="3"/>
</dbReference>
<dbReference type="PANTHER" id="PTHR23031">
    <property type="entry name" value="RHOPHILIN"/>
    <property type="match status" value="1"/>
</dbReference>
<feature type="domain" description="BRO1" evidence="1">
    <location>
        <begin position="1"/>
        <end position="275"/>
    </location>
</feature>
<dbReference type="InterPro" id="IPR047138">
    <property type="entry name" value="RHPN1_2"/>
</dbReference>
<accession>A0A445ACT1</accession>
<dbReference type="PANTHER" id="PTHR23031:SF15">
    <property type="entry name" value="LD12055P"/>
    <property type="match status" value="1"/>
</dbReference>
<proteinExistence type="predicted"/>
<dbReference type="GO" id="GO:0051497">
    <property type="term" value="P:negative regulation of stress fiber assembly"/>
    <property type="evidence" value="ECO:0007669"/>
    <property type="project" value="TreeGrafter"/>
</dbReference>
<evidence type="ECO:0000259" key="1">
    <source>
        <dbReference type="PROSITE" id="PS51180"/>
    </source>
</evidence>
<organism evidence="2 3">
    <name type="scientific">Arachis hypogaea</name>
    <name type="common">Peanut</name>
    <dbReference type="NCBI Taxonomy" id="3818"/>
    <lineage>
        <taxon>Eukaryota</taxon>
        <taxon>Viridiplantae</taxon>
        <taxon>Streptophyta</taxon>
        <taxon>Embryophyta</taxon>
        <taxon>Tracheophyta</taxon>
        <taxon>Spermatophyta</taxon>
        <taxon>Magnoliopsida</taxon>
        <taxon>eudicotyledons</taxon>
        <taxon>Gunneridae</taxon>
        <taxon>Pentapetalae</taxon>
        <taxon>rosids</taxon>
        <taxon>fabids</taxon>
        <taxon>Fabales</taxon>
        <taxon>Fabaceae</taxon>
        <taxon>Papilionoideae</taxon>
        <taxon>50 kb inversion clade</taxon>
        <taxon>dalbergioids sensu lato</taxon>
        <taxon>Dalbergieae</taxon>
        <taxon>Pterocarpus clade</taxon>
        <taxon>Arachis</taxon>
    </lineage>
</organism>
<dbReference type="Proteomes" id="UP000289738">
    <property type="component" value="Chromosome B02"/>
</dbReference>
<dbReference type="SMART" id="SM01041">
    <property type="entry name" value="BRO1"/>
    <property type="match status" value="1"/>
</dbReference>
<protein>
    <recommendedName>
        <fullName evidence="1">BRO1 domain-containing protein</fullName>
    </recommendedName>
</protein>
<dbReference type="Pfam" id="PF03097">
    <property type="entry name" value="BRO1"/>
    <property type="match status" value="3"/>
</dbReference>
<dbReference type="EMBL" id="SDMP01000012">
    <property type="protein sequence ID" value="RYR24158.1"/>
    <property type="molecule type" value="Genomic_DNA"/>
</dbReference>
<feature type="domain" description="BRO1" evidence="1">
    <location>
        <begin position="313"/>
        <end position="896"/>
    </location>
</feature>
<dbReference type="PROSITE" id="PS51180">
    <property type="entry name" value="BRO1"/>
    <property type="match status" value="2"/>
</dbReference>
<gene>
    <name evidence="2" type="ORF">Ahy_B02g057660</name>
</gene>
<name>A0A445ACT1_ARAHY</name>
<dbReference type="InterPro" id="IPR038499">
    <property type="entry name" value="BRO1_sf"/>
</dbReference>
<sequence>MQRDCLMHYFKCLCMVDPLFTAVSSDVDAGSDPITFFWYDAFLPEHEDGVSSQRNSIQLEKAAVLFNLGAVCSQIGASCDHNTALGRHLAMDAFNAAAKFFFKLWKDFAKGVSATLDLTLVFAEALHRLFSAQASELKLQQQLHDNNNNNNDAVASPALQQHRIAVSFKSIFKHYQRACDLILGDSAAIKHVCSFDETWIPHLRHKKKYFQVQARQTRSSILPESQLPDTFSLLQSCPVGHDAESVTEKLVGGICSQAYHWRPKQQGIYLDLILFEYSPFKIMDGGKLVANPWDMPPPYPTNFAIRSSSFPSHILAFPLKKTEPLDLYGTLRNYFVFKYSESMAERVEGLLQMLNKLRSEMLRDDLSLPVRRDCLIHYFKCLCMIEPLFLMTDLPNPPIFVWYDAFNPQQKSSQHHIHFEKASVLFNLGALCTQIALSCDLTTIQGHRLAKDALNDASHWFFRLPLEAKKVSATIDLSINCARMLHEIISAQIADLEWNFPHSRSDRSSLPVTLLYQKAYALLTSGPENLVPSSIPQYLEEKMKTYAVETAPTDVTEQFLSGYCMAQSVLQKSCLPPCLDLLSEVGPIMIKDGNFVTNLRGSISRIGGDELPRDLRVSDAGGGVWQVKQQRYSESDAQKVENVLETLNKCRKDIVERFGDLSCPIQGDCLVHYFKCLCMVDPLFTAVSSDADDGSVPITFFWYDAFHPEHEDGVSSQRNSIQLEKAAVLFNLGAVCSQIGASCDRNTALPSPCNGRLQCCRQILLQTLEGFCQGRLPTLDLTIVFAETLHCLFSAQVEARQRRSSILPKSQLPKTLVQSCPLDLDAELVREIWKLSRKSIPKQQRISYLDLLLSEYSSFKIMDGGKLVANLWDMPPPYPTNLGIISSSALNVMLPIPLKKSEPLDLSESLRSYVALKYTESKAKRERVEGLFKMVDKLHSEM</sequence>
<keyword evidence="3" id="KW-1185">Reference proteome</keyword>
<dbReference type="STRING" id="3818.A0A445ACT1"/>
<evidence type="ECO:0000313" key="3">
    <source>
        <dbReference type="Proteomes" id="UP000289738"/>
    </source>
</evidence>
<dbReference type="InterPro" id="IPR004328">
    <property type="entry name" value="BRO1_dom"/>
</dbReference>
<reference evidence="2 3" key="1">
    <citation type="submission" date="2019-01" db="EMBL/GenBank/DDBJ databases">
        <title>Sequencing of cultivated peanut Arachis hypogaea provides insights into genome evolution and oil improvement.</title>
        <authorList>
            <person name="Chen X."/>
        </authorList>
    </citation>
    <scope>NUCLEOTIDE SEQUENCE [LARGE SCALE GENOMIC DNA]</scope>
    <source>
        <strain evidence="3">cv. Fuhuasheng</strain>
        <tissue evidence="2">Leaves</tissue>
    </source>
</reference>
<dbReference type="AlphaFoldDB" id="A0A445ACT1"/>